<sequence>MSCSRPDLARGKRHDTFRCFFSVTAPRSPHRAPRARVLLRHFLHSDKPMIGCTGYFLLLHTTSLYLRYVEVSRHSNIVQAAIFATNYKNLSIHPQAGPGWLAAASSLRKSAHITATRLAVPL</sequence>
<evidence type="ECO:0000313" key="1">
    <source>
        <dbReference type="EMBL" id="KAK3796804.1"/>
    </source>
</evidence>
<name>A0AAE1B027_9GAST</name>
<protein>
    <submittedName>
        <fullName evidence="1">Uncharacterized protein</fullName>
    </submittedName>
</protein>
<reference evidence="1" key="1">
    <citation type="journal article" date="2023" name="G3 (Bethesda)">
        <title>A reference genome for the long-term kleptoplast-retaining sea slug Elysia crispata morphotype clarki.</title>
        <authorList>
            <person name="Eastman K.E."/>
            <person name="Pendleton A.L."/>
            <person name="Shaikh M.A."/>
            <person name="Suttiyut T."/>
            <person name="Ogas R."/>
            <person name="Tomko P."/>
            <person name="Gavelis G."/>
            <person name="Widhalm J.R."/>
            <person name="Wisecaver J.H."/>
        </authorList>
    </citation>
    <scope>NUCLEOTIDE SEQUENCE</scope>
    <source>
        <strain evidence="1">ECLA1</strain>
    </source>
</reference>
<gene>
    <name evidence="1" type="ORF">RRG08_040864</name>
</gene>
<dbReference type="Proteomes" id="UP001283361">
    <property type="component" value="Unassembled WGS sequence"/>
</dbReference>
<organism evidence="1 2">
    <name type="scientific">Elysia crispata</name>
    <name type="common">lettuce slug</name>
    <dbReference type="NCBI Taxonomy" id="231223"/>
    <lineage>
        <taxon>Eukaryota</taxon>
        <taxon>Metazoa</taxon>
        <taxon>Spiralia</taxon>
        <taxon>Lophotrochozoa</taxon>
        <taxon>Mollusca</taxon>
        <taxon>Gastropoda</taxon>
        <taxon>Heterobranchia</taxon>
        <taxon>Euthyneura</taxon>
        <taxon>Panpulmonata</taxon>
        <taxon>Sacoglossa</taxon>
        <taxon>Placobranchoidea</taxon>
        <taxon>Plakobranchidae</taxon>
        <taxon>Elysia</taxon>
    </lineage>
</organism>
<dbReference type="EMBL" id="JAWDGP010000840">
    <property type="protein sequence ID" value="KAK3796804.1"/>
    <property type="molecule type" value="Genomic_DNA"/>
</dbReference>
<evidence type="ECO:0000313" key="2">
    <source>
        <dbReference type="Proteomes" id="UP001283361"/>
    </source>
</evidence>
<comment type="caution">
    <text evidence="1">The sequence shown here is derived from an EMBL/GenBank/DDBJ whole genome shotgun (WGS) entry which is preliminary data.</text>
</comment>
<proteinExistence type="predicted"/>
<dbReference type="AlphaFoldDB" id="A0AAE1B027"/>
<accession>A0AAE1B027</accession>
<keyword evidence="2" id="KW-1185">Reference proteome</keyword>